<evidence type="ECO:0000256" key="1">
    <source>
        <dbReference type="SAM" id="MobiDB-lite"/>
    </source>
</evidence>
<sequence length="37" mass="4487">MEKNDLASAYRRLKSPNQKTKQRAKKIIRQYKKSKNH</sequence>
<evidence type="ECO:0000313" key="2">
    <source>
        <dbReference type="EMBL" id="MBG9986559.1"/>
    </source>
</evidence>
<dbReference type="NCBIfam" id="NF038026">
    <property type="entry name" value="RsaX20_sORF"/>
    <property type="match status" value="1"/>
</dbReference>
<name>A0ABS0LRD3_9LACT</name>
<feature type="compositionally biased region" description="Basic residues" evidence="1">
    <location>
        <begin position="20"/>
        <end position="37"/>
    </location>
</feature>
<accession>A0ABS0LRD3</accession>
<comment type="caution">
    <text evidence="2">The sequence shown here is derived from an EMBL/GenBank/DDBJ whole genome shotgun (WGS) entry which is preliminary data.</text>
</comment>
<proteinExistence type="predicted"/>
<dbReference type="EMBL" id="JACBXQ010000003">
    <property type="protein sequence ID" value="MBG9986559.1"/>
    <property type="molecule type" value="Genomic_DNA"/>
</dbReference>
<dbReference type="InterPro" id="IPR049844">
    <property type="entry name" value="RsaX20-like"/>
</dbReference>
<dbReference type="RefSeq" id="WP_197115470.1">
    <property type="nucleotide sequence ID" value="NZ_JACBXQ010000003.1"/>
</dbReference>
<evidence type="ECO:0000313" key="3">
    <source>
        <dbReference type="Proteomes" id="UP000721415"/>
    </source>
</evidence>
<reference evidence="2 3" key="1">
    <citation type="submission" date="2020-07" db="EMBL/GenBank/DDBJ databases">
        <title>Facklamia lactis sp. nov., isolated from raw milk.</title>
        <authorList>
            <person name="Doll E.V."/>
            <person name="Huptas C."/>
            <person name="Staib L."/>
            <person name="Wenning M."/>
            <person name="Scherer S."/>
        </authorList>
    </citation>
    <scope>NUCLEOTIDE SEQUENCE [LARGE SCALE GENOMIC DNA]</scope>
    <source>
        <strain evidence="2 3">DSM 111018</strain>
    </source>
</reference>
<gene>
    <name evidence="2" type="ORF">HZY91_06570</name>
</gene>
<organism evidence="2 3">
    <name type="scientific">Facklamia lactis</name>
    <dbReference type="NCBI Taxonomy" id="2749967"/>
    <lineage>
        <taxon>Bacteria</taxon>
        <taxon>Bacillati</taxon>
        <taxon>Bacillota</taxon>
        <taxon>Bacilli</taxon>
        <taxon>Lactobacillales</taxon>
        <taxon>Aerococcaceae</taxon>
        <taxon>Facklamia</taxon>
    </lineage>
</organism>
<keyword evidence="3" id="KW-1185">Reference proteome</keyword>
<feature type="region of interest" description="Disordered" evidence="1">
    <location>
        <begin position="1"/>
        <end position="37"/>
    </location>
</feature>
<dbReference type="Proteomes" id="UP000721415">
    <property type="component" value="Unassembled WGS sequence"/>
</dbReference>
<protein>
    <submittedName>
        <fullName evidence="2">Metal homeostasis protein</fullName>
    </submittedName>
</protein>